<dbReference type="EMBL" id="JAVFWL010000005">
    <property type="protein sequence ID" value="KAK6758483.1"/>
    <property type="molecule type" value="Genomic_DNA"/>
</dbReference>
<protein>
    <submittedName>
        <fullName evidence="2">Uncharacterized protein</fullName>
    </submittedName>
</protein>
<keyword evidence="1" id="KW-0812">Transmembrane</keyword>
<accession>A0ABR1E7G0</accession>
<dbReference type="Proteomes" id="UP001303046">
    <property type="component" value="Unassembled WGS sequence"/>
</dbReference>
<keyword evidence="1" id="KW-0472">Membrane</keyword>
<sequence length="108" mass="11773">MMLGFRVFILALLGCYPSVIGSSEGTTTTFSQSGAHTTATDFSSLDDNYENENKALNYTPMEAFPGHVKSAFFISAATTLCVLLSCSFLIGLYEVYDKKKQKPVKSHA</sequence>
<evidence type="ECO:0000256" key="1">
    <source>
        <dbReference type="SAM" id="Phobius"/>
    </source>
</evidence>
<feature type="transmembrane region" description="Helical" evidence="1">
    <location>
        <begin position="71"/>
        <end position="96"/>
    </location>
</feature>
<reference evidence="2 3" key="1">
    <citation type="submission" date="2023-08" db="EMBL/GenBank/DDBJ databases">
        <title>A Necator americanus chromosomal reference genome.</title>
        <authorList>
            <person name="Ilik V."/>
            <person name="Petrzelkova K.J."/>
            <person name="Pardy F."/>
            <person name="Fuh T."/>
            <person name="Niatou-Singa F.S."/>
            <person name="Gouil Q."/>
            <person name="Baker L."/>
            <person name="Ritchie M.E."/>
            <person name="Jex A.R."/>
            <person name="Gazzola D."/>
            <person name="Li H."/>
            <person name="Toshio Fujiwara R."/>
            <person name="Zhan B."/>
            <person name="Aroian R.V."/>
            <person name="Pafco B."/>
            <person name="Schwarz E.M."/>
        </authorList>
    </citation>
    <scope>NUCLEOTIDE SEQUENCE [LARGE SCALE GENOMIC DNA]</scope>
    <source>
        <strain evidence="2 3">Aroian</strain>
        <tissue evidence="2">Whole animal</tissue>
    </source>
</reference>
<evidence type="ECO:0000313" key="3">
    <source>
        <dbReference type="Proteomes" id="UP001303046"/>
    </source>
</evidence>
<evidence type="ECO:0000313" key="2">
    <source>
        <dbReference type="EMBL" id="KAK6758483.1"/>
    </source>
</evidence>
<keyword evidence="1" id="KW-1133">Transmembrane helix</keyword>
<keyword evidence="3" id="KW-1185">Reference proteome</keyword>
<gene>
    <name evidence="2" type="primary">Necator_chrV.g20771</name>
    <name evidence="2" type="ORF">RB195_015978</name>
</gene>
<comment type="caution">
    <text evidence="2">The sequence shown here is derived from an EMBL/GenBank/DDBJ whole genome shotgun (WGS) entry which is preliminary data.</text>
</comment>
<organism evidence="2 3">
    <name type="scientific">Necator americanus</name>
    <name type="common">Human hookworm</name>
    <dbReference type="NCBI Taxonomy" id="51031"/>
    <lineage>
        <taxon>Eukaryota</taxon>
        <taxon>Metazoa</taxon>
        <taxon>Ecdysozoa</taxon>
        <taxon>Nematoda</taxon>
        <taxon>Chromadorea</taxon>
        <taxon>Rhabditida</taxon>
        <taxon>Rhabditina</taxon>
        <taxon>Rhabditomorpha</taxon>
        <taxon>Strongyloidea</taxon>
        <taxon>Ancylostomatidae</taxon>
        <taxon>Bunostominae</taxon>
        <taxon>Necator</taxon>
    </lineage>
</organism>
<proteinExistence type="predicted"/>
<name>A0ABR1E7G0_NECAM</name>